<gene>
    <name evidence="3" type="ORF">HMPREF0202_01477</name>
</gene>
<accession>U7VC25</accession>
<feature type="coiled-coil region" evidence="1">
    <location>
        <begin position="4"/>
        <end position="31"/>
    </location>
</feature>
<dbReference type="Proteomes" id="UP000017081">
    <property type="component" value="Unassembled WGS sequence"/>
</dbReference>
<dbReference type="eggNOG" id="COG1605">
    <property type="taxonomic scope" value="Bacteria"/>
</dbReference>
<keyword evidence="4" id="KW-1185">Reference proteome</keyword>
<evidence type="ECO:0000259" key="2">
    <source>
        <dbReference type="PROSITE" id="PS51168"/>
    </source>
</evidence>
<sequence length="226" mass="26403">MKWVIKITRDINKLREEIDKIDKKIVELILNRMNIVHQVGVTKSKDNSRIYVPEREVAIYKKLSDFSGLEADEIQSFYTEIISFCRKLEGILNVGIKYNALSLVGVKKIFGEYVNPVVIRQFEELNLDSVKYILTPLSKEIIDFIEKNNWYLINKVNLNEEVLYLFSSYNNSIFKDNDVTYILHNGIISKEYIKVDSNLFINLIPFKNLKDFENLNIKILGTIPSI</sequence>
<keyword evidence="1" id="KW-0175">Coiled coil</keyword>
<comment type="caution">
    <text evidence="3">The sequence shown here is derived from an EMBL/GenBank/DDBJ whole genome shotgun (WGS) entry which is preliminary data.</text>
</comment>
<name>U7VC25_9FUSO</name>
<dbReference type="STRING" id="1319815.HMPREF0202_01477"/>
<reference evidence="3 4" key="1">
    <citation type="submission" date="2013-08" db="EMBL/GenBank/DDBJ databases">
        <authorList>
            <person name="Weinstock G."/>
            <person name="Sodergren E."/>
            <person name="Wylie T."/>
            <person name="Fulton L."/>
            <person name="Fulton R."/>
            <person name="Fronick C."/>
            <person name="O'Laughlin M."/>
            <person name="Godfrey J."/>
            <person name="Miner T."/>
            <person name="Herter B."/>
            <person name="Appelbaum E."/>
            <person name="Cordes M."/>
            <person name="Lek S."/>
            <person name="Wollam A."/>
            <person name="Pepin K.H."/>
            <person name="Palsikar V.B."/>
            <person name="Mitreva M."/>
            <person name="Wilson R.K."/>
        </authorList>
    </citation>
    <scope>NUCLEOTIDE SEQUENCE [LARGE SCALE GENOMIC DNA]</scope>
    <source>
        <strain evidence="3 4">ATCC BAA-474</strain>
    </source>
</reference>
<dbReference type="GO" id="GO:0046417">
    <property type="term" value="P:chorismate metabolic process"/>
    <property type="evidence" value="ECO:0007669"/>
    <property type="project" value="InterPro"/>
</dbReference>
<dbReference type="GO" id="GO:0004106">
    <property type="term" value="F:chorismate mutase activity"/>
    <property type="evidence" value="ECO:0007669"/>
    <property type="project" value="InterPro"/>
</dbReference>
<feature type="domain" description="Chorismate mutase" evidence="2">
    <location>
        <begin position="5"/>
        <end position="93"/>
    </location>
</feature>
<dbReference type="SMART" id="SM00830">
    <property type="entry name" value="CM_2"/>
    <property type="match status" value="1"/>
</dbReference>
<organism evidence="3 4">
    <name type="scientific">Cetobacterium somerae ATCC BAA-474</name>
    <dbReference type="NCBI Taxonomy" id="1319815"/>
    <lineage>
        <taxon>Bacteria</taxon>
        <taxon>Fusobacteriati</taxon>
        <taxon>Fusobacteriota</taxon>
        <taxon>Fusobacteriia</taxon>
        <taxon>Fusobacteriales</taxon>
        <taxon>Fusobacteriaceae</taxon>
        <taxon>Cetobacterium</taxon>
    </lineage>
</organism>
<protein>
    <recommendedName>
        <fullName evidence="2">Chorismate mutase domain-containing protein</fullName>
    </recommendedName>
</protein>
<dbReference type="RefSeq" id="WP_023051015.1">
    <property type="nucleotide sequence ID" value="NZ_CP173065.2"/>
</dbReference>
<dbReference type="InterPro" id="IPR036979">
    <property type="entry name" value="CM_dom_sf"/>
</dbReference>
<dbReference type="HOGENOM" id="CLU_1222972_0_0_0"/>
<dbReference type="AlphaFoldDB" id="U7VC25"/>
<dbReference type="Pfam" id="PF01817">
    <property type="entry name" value="CM_2"/>
    <property type="match status" value="1"/>
</dbReference>
<dbReference type="EMBL" id="AXZF01000054">
    <property type="protein sequence ID" value="ERT68669.1"/>
    <property type="molecule type" value="Genomic_DNA"/>
</dbReference>
<dbReference type="PROSITE" id="PS51168">
    <property type="entry name" value="CHORISMATE_MUT_2"/>
    <property type="match status" value="1"/>
</dbReference>
<dbReference type="InterPro" id="IPR036263">
    <property type="entry name" value="Chorismate_II_sf"/>
</dbReference>
<evidence type="ECO:0000256" key="1">
    <source>
        <dbReference type="SAM" id="Coils"/>
    </source>
</evidence>
<proteinExistence type="predicted"/>
<dbReference type="InterPro" id="IPR002701">
    <property type="entry name" value="CM_II_prokaryot"/>
</dbReference>
<dbReference type="SUPFAM" id="SSF48600">
    <property type="entry name" value="Chorismate mutase II"/>
    <property type="match status" value="1"/>
</dbReference>
<dbReference type="Gene3D" id="1.20.59.10">
    <property type="entry name" value="Chorismate mutase"/>
    <property type="match status" value="1"/>
</dbReference>
<evidence type="ECO:0000313" key="4">
    <source>
        <dbReference type="Proteomes" id="UP000017081"/>
    </source>
</evidence>
<evidence type="ECO:0000313" key="3">
    <source>
        <dbReference type="EMBL" id="ERT68669.1"/>
    </source>
</evidence>